<sequence length="950" mass="103650">MIMTLNNIKNEVAKKIDGTAIAKSFNEKIKAEIIEKQSKYPEFRPSLAIIQVGSREESNTYIRMKRKASEEANIDFQHIKFPESIQQSELLDEISRLNNDYRVHGIIVQLPVPSHISESTITSAISPLKDVDGLHVLNIGELSRRGGKPFFIPCTPKAVMTIFDSIGIELEGKNAVVLGRSNIVGNPMSYLLRNANATVTVCHSRTRNIKEICKQADILVVAIGQPEYIKADCIKPGAVVIDVGINFKEDPSKKSGKRLVGDLHYESVSKVASYITPVPGGVGPLTICMLLQNVLESANHFQSLSCSKTISPLPLKPLDPVPSDFIISKNQTPKNIQTLAKEVGIFNSELEFYGNYKAKVDLSILDRLKHRRDGYYVCVTGITPTAFGEGKTSVSLGLAQALGAHCKKLAFVCIRQPSQGPTFGIKGGAAGGGYSQVIPMEDLNLHLTGDIHAVTAANNLLAAAIDTRFFHENTQSVKALYSRLVYNKDGKCCFSPVMRKRLQKLGIDKTDPNDLTNEEIEKFVRLNIDPSTITWQRVLDVNDRFLRKIVIGKSPTEKGLERFTGFDISVASECMAVLALANDIKDLRKRLGDMIVATSQSGDFITVDDIGVGGAMAVLMKDAIKPNLMQTIEGTPVFVHAGPFANIAHGNSSILADRIALKLTGIGNDQTREKDAGYVITEAGFGADSGLEKFFDIKTRASGLQPDAIVLVTTVRALKLHGGGPEIIPGKPLNNVYITENLELVRKGCCNMIRHILNTKKYGLPVIVAINKFHMDTPSEISIIREEALKAGAVDAVVSNQWALGGAGSIELANAVQYACQKVPKNFKLLYDSNTSIIEKIEIIAKEIYGADGIELSELSKKKIKQYTEKGFGSLPVCIAKTQYSFSHNPKLKGAPTGFVIPVRDIRLNAGAGFVVPLLAEITTIPGLPTRPAYYDIDINSETHQVEGLF</sequence>
<keyword evidence="8" id="KW-0378">Hydrolase</keyword>
<evidence type="ECO:0000256" key="13">
    <source>
        <dbReference type="ARBA" id="ARBA00052194"/>
    </source>
</evidence>
<dbReference type="Gene3D" id="3.10.410.10">
    <property type="entry name" value="Formyltetrahydrofolate synthetase, domain 3"/>
    <property type="match status" value="1"/>
</dbReference>
<keyword evidence="9" id="KW-0067">ATP-binding</keyword>
<dbReference type="GO" id="GO:0035999">
    <property type="term" value="P:tetrahydrofolate interconversion"/>
    <property type="evidence" value="ECO:0007669"/>
    <property type="project" value="UniProtKB-UniPathway"/>
</dbReference>
<gene>
    <name evidence="16" type="ORF">MERGE_000149</name>
</gene>
<dbReference type="FunFam" id="3.40.50.10860:FF:000005">
    <property type="entry name" value="C-1-tetrahydrofolate synthase, cytoplasmic, putative"/>
    <property type="match status" value="1"/>
</dbReference>
<dbReference type="SUPFAM" id="SSF51735">
    <property type="entry name" value="NAD(P)-binding Rossmann-fold domains"/>
    <property type="match status" value="1"/>
</dbReference>
<evidence type="ECO:0000256" key="1">
    <source>
        <dbReference type="ARBA" id="ARBA00004777"/>
    </source>
</evidence>
<comment type="subunit">
    <text evidence="4">Homodimer.</text>
</comment>
<name>A0A899FPJ2_9ASCO</name>
<feature type="domain" description="Tetrahydrofolate dehydrogenase/cyclohydrolase NAD(P)-binding" evidence="15">
    <location>
        <begin position="153"/>
        <end position="300"/>
    </location>
</feature>
<keyword evidence="10" id="KW-0521">NADP</keyword>
<dbReference type="GO" id="GO:0005829">
    <property type="term" value="C:cytosol"/>
    <property type="evidence" value="ECO:0007669"/>
    <property type="project" value="TreeGrafter"/>
</dbReference>
<evidence type="ECO:0000256" key="11">
    <source>
        <dbReference type="ARBA" id="ARBA00023002"/>
    </source>
</evidence>
<feature type="domain" description="Tetrahydrofolate dehydrogenase/cyclohydrolase catalytic" evidence="14">
    <location>
        <begin position="16"/>
        <end position="132"/>
    </location>
</feature>
<dbReference type="GO" id="GO:0004477">
    <property type="term" value="F:methenyltetrahydrofolate cyclohydrolase activity"/>
    <property type="evidence" value="ECO:0007669"/>
    <property type="project" value="UniProtKB-ARBA"/>
</dbReference>
<dbReference type="Gene3D" id="3.40.50.300">
    <property type="entry name" value="P-loop containing nucleotide triphosphate hydrolases"/>
    <property type="match status" value="2"/>
</dbReference>
<dbReference type="PROSITE" id="PS00721">
    <property type="entry name" value="FTHFS_1"/>
    <property type="match status" value="1"/>
</dbReference>
<comment type="similarity">
    <text evidence="2">In the N-terminal section; belongs to the tetrahydrofolate dehydrogenase/cyclohydrolase family.</text>
</comment>
<keyword evidence="6" id="KW-0436">Ligase</keyword>
<dbReference type="HAMAP" id="MF_01576">
    <property type="entry name" value="THF_DHG_CYH"/>
    <property type="match status" value="1"/>
</dbReference>
<dbReference type="InterPro" id="IPR000672">
    <property type="entry name" value="THF_DH/CycHdrlase"/>
</dbReference>
<protein>
    <recommendedName>
        <fullName evidence="18">Methenyltetrahydrofolate cyclohydrolase</fullName>
    </recommendedName>
</protein>
<dbReference type="FunFam" id="3.10.410.10:FF:000001">
    <property type="entry name" value="Putative formate--tetrahydrofolate ligase"/>
    <property type="match status" value="1"/>
</dbReference>
<dbReference type="InterPro" id="IPR036291">
    <property type="entry name" value="NAD(P)-bd_dom_sf"/>
</dbReference>
<evidence type="ECO:0000256" key="8">
    <source>
        <dbReference type="ARBA" id="ARBA00022801"/>
    </source>
</evidence>
<dbReference type="GO" id="GO:0005524">
    <property type="term" value="F:ATP binding"/>
    <property type="evidence" value="ECO:0007669"/>
    <property type="project" value="UniProtKB-KW"/>
</dbReference>
<dbReference type="Gene3D" id="3.40.50.10860">
    <property type="entry name" value="Leucine Dehydrogenase, chain A, domain 1"/>
    <property type="match status" value="1"/>
</dbReference>
<dbReference type="PRINTS" id="PR00085">
    <property type="entry name" value="THFDHDRGNASE"/>
</dbReference>
<evidence type="ECO:0000259" key="15">
    <source>
        <dbReference type="Pfam" id="PF02882"/>
    </source>
</evidence>
<dbReference type="InterPro" id="IPR000559">
    <property type="entry name" value="Formate_THF_ligase"/>
</dbReference>
<dbReference type="Pfam" id="PF01268">
    <property type="entry name" value="FTHFS"/>
    <property type="match status" value="1"/>
</dbReference>
<keyword evidence="17" id="KW-1185">Reference proteome</keyword>
<dbReference type="EMBL" id="CP054539">
    <property type="protein sequence ID" value="QSL65870.1"/>
    <property type="molecule type" value="Genomic_DNA"/>
</dbReference>
<dbReference type="Pfam" id="PF00763">
    <property type="entry name" value="THF_DHG_CYH"/>
    <property type="match status" value="1"/>
</dbReference>
<keyword evidence="11" id="KW-0560">Oxidoreductase</keyword>
<evidence type="ECO:0000256" key="5">
    <source>
        <dbReference type="ARBA" id="ARBA00022563"/>
    </source>
</evidence>
<dbReference type="InterPro" id="IPR020628">
    <property type="entry name" value="Formate_THF_ligase_CS"/>
</dbReference>
<evidence type="ECO:0000256" key="10">
    <source>
        <dbReference type="ARBA" id="ARBA00022857"/>
    </source>
</evidence>
<evidence type="ECO:0000313" key="16">
    <source>
        <dbReference type="EMBL" id="QSL65870.1"/>
    </source>
</evidence>
<dbReference type="Gene3D" id="3.40.50.720">
    <property type="entry name" value="NAD(P)-binding Rossmann-like Domain"/>
    <property type="match status" value="1"/>
</dbReference>
<dbReference type="FunFam" id="3.40.50.300:FF:001522">
    <property type="entry name" value="Probable MIS1-C1-tetrahydrofolate synthase, mitochondrial"/>
    <property type="match status" value="1"/>
</dbReference>
<dbReference type="PROSITE" id="PS00766">
    <property type="entry name" value="THF_DHG_CYH_1"/>
    <property type="match status" value="1"/>
</dbReference>
<evidence type="ECO:0000256" key="12">
    <source>
        <dbReference type="ARBA" id="ARBA00023268"/>
    </source>
</evidence>
<accession>A0A899FPJ2</accession>
<dbReference type="AlphaFoldDB" id="A0A899FPJ2"/>
<dbReference type="Gene3D" id="1.10.8.770">
    <property type="match status" value="1"/>
</dbReference>
<dbReference type="InterPro" id="IPR020630">
    <property type="entry name" value="THF_DH/CycHdrlase_cat_dom"/>
</dbReference>
<dbReference type="InterPro" id="IPR027417">
    <property type="entry name" value="P-loop_NTPase"/>
</dbReference>
<dbReference type="GO" id="GO:0004329">
    <property type="term" value="F:formate-tetrahydrofolate ligase activity"/>
    <property type="evidence" value="ECO:0007669"/>
    <property type="project" value="InterPro"/>
</dbReference>
<reference evidence="16" key="1">
    <citation type="submission" date="2020-06" db="EMBL/GenBank/DDBJ databases">
        <title>Genomes of multiple members of Pneumocystis genus reveal paths to human pathogen Pneumocystis jirovecii.</title>
        <authorList>
            <person name="Cisse O.H."/>
            <person name="Ma L."/>
            <person name="Dekker J."/>
            <person name="Khil P."/>
            <person name="Jo J."/>
            <person name="Brenchley J."/>
            <person name="Blair R."/>
            <person name="Pahar B."/>
            <person name="Chabe M."/>
            <person name="Van Rompay K.A."/>
            <person name="Keesler R."/>
            <person name="Sukura A."/>
            <person name="Hirsch V."/>
            <person name="Kutty G."/>
            <person name="Liu Y."/>
            <person name="Peng L."/>
            <person name="Chen J."/>
            <person name="Song J."/>
            <person name="Weissenbacher-Lang C."/>
            <person name="Xu J."/>
            <person name="Upham N.S."/>
            <person name="Stajich J.E."/>
            <person name="Cuomo C.A."/>
            <person name="Cushion M.T."/>
            <person name="Kovacs J.A."/>
        </authorList>
    </citation>
    <scope>NUCLEOTIDE SEQUENCE</scope>
    <source>
        <strain evidence="16">2A</strain>
    </source>
</reference>
<dbReference type="FunFam" id="3.40.50.720:FF:000006">
    <property type="entry name" value="Bifunctional protein FolD"/>
    <property type="match status" value="1"/>
</dbReference>
<dbReference type="OrthoDB" id="5126881at2759"/>
<proteinExistence type="inferred from homology"/>
<dbReference type="PANTHER" id="PTHR48099:SF5">
    <property type="entry name" value="C-1-TETRAHYDROFOLATE SYNTHASE, CYTOPLASMIC"/>
    <property type="match status" value="1"/>
</dbReference>
<organism evidence="16 17">
    <name type="scientific">Pneumocystis wakefieldiae</name>
    <dbReference type="NCBI Taxonomy" id="38082"/>
    <lineage>
        <taxon>Eukaryota</taxon>
        <taxon>Fungi</taxon>
        <taxon>Dikarya</taxon>
        <taxon>Ascomycota</taxon>
        <taxon>Taphrinomycotina</taxon>
        <taxon>Pneumocystomycetes</taxon>
        <taxon>Pneumocystaceae</taxon>
        <taxon>Pneumocystis</taxon>
    </lineage>
</organism>
<evidence type="ECO:0000256" key="4">
    <source>
        <dbReference type="ARBA" id="ARBA00011738"/>
    </source>
</evidence>
<evidence type="ECO:0000256" key="6">
    <source>
        <dbReference type="ARBA" id="ARBA00022598"/>
    </source>
</evidence>
<dbReference type="InterPro" id="IPR020867">
    <property type="entry name" value="THF_DH/CycHdrlase_CS"/>
</dbReference>
<dbReference type="HAMAP" id="MF_01543">
    <property type="entry name" value="FTHFS"/>
    <property type="match status" value="1"/>
</dbReference>
<dbReference type="Proteomes" id="UP000663699">
    <property type="component" value="Chromosome 8"/>
</dbReference>
<dbReference type="InterPro" id="IPR020631">
    <property type="entry name" value="THF_DH/CycHdrlase_NAD-bd_dom"/>
</dbReference>
<dbReference type="SUPFAM" id="SSF53223">
    <property type="entry name" value="Aminoacid dehydrogenase-like, N-terminal domain"/>
    <property type="match status" value="1"/>
</dbReference>
<keyword evidence="12" id="KW-0511">Multifunctional enzyme</keyword>
<evidence type="ECO:0000313" key="17">
    <source>
        <dbReference type="Proteomes" id="UP000663699"/>
    </source>
</evidence>
<evidence type="ECO:0000256" key="9">
    <source>
        <dbReference type="ARBA" id="ARBA00022840"/>
    </source>
</evidence>
<dbReference type="Pfam" id="PF02882">
    <property type="entry name" value="THF_DHG_CYH_C"/>
    <property type="match status" value="1"/>
</dbReference>
<dbReference type="PANTHER" id="PTHR48099">
    <property type="entry name" value="C-1-TETRAHYDROFOLATE SYNTHASE, CYTOPLASMIC-RELATED"/>
    <property type="match status" value="1"/>
</dbReference>
<keyword evidence="5" id="KW-0554">One-carbon metabolism</keyword>
<evidence type="ECO:0000259" key="14">
    <source>
        <dbReference type="Pfam" id="PF00763"/>
    </source>
</evidence>
<dbReference type="FunFam" id="3.40.50.300:FF:000245">
    <property type="entry name" value="C-1-tetrahydrofolate synthase, cytoplasmic"/>
    <property type="match status" value="1"/>
</dbReference>
<keyword evidence="7" id="KW-0547">Nucleotide-binding</keyword>
<comment type="pathway">
    <text evidence="1">One-carbon metabolism; tetrahydrofolate interconversion.</text>
</comment>
<dbReference type="CDD" id="cd01080">
    <property type="entry name" value="NAD_bind_m-THF_DH_Cyclohyd"/>
    <property type="match status" value="1"/>
</dbReference>
<evidence type="ECO:0000256" key="2">
    <source>
        <dbReference type="ARBA" id="ARBA00005559"/>
    </source>
</evidence>
<evidence type="ECO:0000256" key="3">
    <source>
        <dbReference type="ARBA" id="ARBA00006985"/>
    </source>
</evidence>
<dbReference type="InterPro" id="IPR046346">
    <property type="entry name" value="Aminoacid_DH-like_N_sf"/>
</dbReference>
<dbReference type="CDD" id="cd00477">
    <property type="entry name" value="FTHFS"/>
    <property type="match status" value="1"/>
</dbReference>
<evidence type="ECO:0000256" key="7">
    <source>
        <dbReference type="ARBA" id="ARBA00022741"/>
    </source>
</evidence>
<dbReference type="GO" id="GO:0004488">
    <property type="term" value="F:methylenetetrahydrofolate dehydrogenase (NADP+) activity"/>
    <property type="evidence" value="ECO:0007669"/>
    <property type="project" value="UniProtKB-EC"/>
</dbReference>
<dbReference type="SUPFAM" id="SSF52540">
    <property type="entry name" value="P-loop containing nucleoside triphosphate hydrolases"/>
    <property type="match status" value="1"/>
</dbReference>
<dbReference type="UniPathway" id="UPA00193"/>
<evidence type="ECO:0008006" key="18">
    <source>
        <dbReference type="Google" id="ProtNLM"/>
    </source>
</evidence>
<comment type="catalytic activity">
    <reaction evidence="13">
        <text>(6R)-5,10-methylene-5,6,7,8-tetrahydrofolate + NADP(+) = (6R)-5,10-methenyltetrahydrofolate + NADPH</text>
        <dbReference type="Rhea" id="RHEA:22812"/>
        <dbReference type="ChEBI" id="CHEBI:15636"/>
        <dbReference type="ChEBI" id="CHEBI:57455"/>
        <dbReference type="ChEBI" id="CHEBI:57783"/>
        <dbReference type="ChEBI" id="CHEBI:58349"/>
        <dbReference type="EC" id="1.5.1.5"/>
    </reaction>
</comment>
<comment type="similarity">
    <text evidence="3">In the C-terminal section; belongs to the formate--tetrahydrofolate ligase family.</text>
</comment>